<sequence>MALSAITQYWFNRSLNTATSISASANYFRRGIEPDSGIRGKRMSNYYVSGCVADGDDVSICDDSVAQFWTLYHRNEEGLSEGIIDCMFREDAETAMRVYEHRDALAASFDELAKAVGWSVEQCEQTGESPMDVAVSLVNLVSELENDASTACQLEKLAGAMLNRTLDSGSKQTLAYAECADMVAKFANQLRAGKDGE</sequence>
<accession>A0A8S5QUT8</accession>
<name>A0A8S5QUT8_9CAUD</name>
<dbReference type="EMBL" id="BK015744">
    <property type="protein sequence ID" value="DAE23055.1"/>
    <property type="molecule type" value="Genomic_DNA"/>
</dbReference>
<organism evidence="1">
    <name type="scientific">Siphoviridae sp. ct2u94</name>
    <dbReference type="NCBI Taxonomy" id="2826277"/>
    <lineage>
        <taxon>Viruses</taxon>
        <taxon>Duplodnaviria</taxon>
        <taxon>Heunggongvirae</taxon>
        <taxon>Uroviricota</taxon>
        <taxon>Caudoviricetes</taxon>
    </lineage>
</organism>
<proteinExistence type="predicted"/>
<protein>
    <submittedName>
        <fullName evidence="1">Uncharacterized protein</fullName>
    </submittedName>
</protein>
<evidence type="ECO:0000313" key="1">
    <source>
        <dbReference type="EMBL" id="DAE23055.1"/>
    </source>
</evidence>
<reference evidence="1" key="1">
    <citation type="journal article" date="2021" name="Proc. Natl. Acad. Sci. U.S.A.">
        <title>A Catalog of Tens of Thousands of Viruses from Human Metagenomes Reveals Hidden Associations with Chronic Diseases.</title>
        <authorList>
            <person name="Tisza M.J."/>
            <person name="Buck C.B."/>
        </authorList>
    </citation>
    <scope>NUCLEOTIDE SEQUENCE</scope>
    <source>
        <strain evidence="1">Ct2u94</strain>
    </source>
</reference>